<keyword evidence="5" id="KW-0931">ER-Golgi transport</keyword>
<dbReference type="GO" id="GO:0005096">
    <property type="term" value="F:GTPase activator activity"/>
    <property type="evidence" value="ECO:0007669"/>
    <property type="project" value="UniProtKB-KW"/>
</dbReference>
<protein>
    <recommendedName>
        <fullName evidence="9">GTPase-activating protein GYP5</fullName>
    </recommendedName>
</protein>
<evidence type="ECO:0000256" key="7">
    <source>
        <dbReference type="ARBA" id="ARBA00023054"/>
    </source>
</evidence>
<evidence type="ECO:0000256" key="10">
    <source>
        <dbReference type="SAM" id="Coils"/>
    </source>
</evidence>
<proteinExistence type="inferred from homology"/>
<dbReference type="FunFam" id="1.10.8.270:FF:000001">
    <property type="entry name" value="TBC1 domain family member 1"/>
    <property type="match status" value="1"/>
</dbReference>
<gene>
    <name evidence="13" type="ORF">G7K_0420-t1</name>
</gene>
<evidence type="ECO:0000256" key="8">
    <source>
        <dbReference type="ARBA" id="ARBA00061661"/>
    </source>
</evidence>
<evidence type="ECO:0000256" key="11">
    <source>
        <dbReference type="SAM" id="MobiDB-lite"/>
    </source>
</evidence>
<dbReference type="SUPFAM" id="SSF47923">
    <property type="entry name" value="Ypt/Rab-GAP domain of gyp1p"/>
    <property type="match status" value="2"/>
</dbReference>
<reference evidence="13 14" key="2">
    <citation type="journal article" date="2014" name="J. Gen. Appl. Microbiol.">
        <title>The early diverging ascomycetous budding yeast Saitoella complicata has three histone deacetylases belonging to the Clr6, Hos2, and Rpd3 lineages.</title>
        <authorList>
            <person name="Nishida H."/>
            <person name="Matsumoto T."/>
            <person name="Kondo S."/>
            <person name="Hamamoto M."/>
            <person name="Yoshikawa H."/>
        </authorList>
    </citation>
    <scope>NUCLEOTIDE SEQUENCE [LARGE SCALE GENOMIC DNA]</scope>
    <source>
        <strain evidence="13 14">NRRL Y-17804</strain>
    </source>
</reference>
<keyword evidence="6" id="KW-0653">Protein transport</keyword>
<feature type="compositionally biased region" description="Basic and acidic residues" evidence="11">
    <location>
        <begin position="29"/>
        <end position="49"/>
    </location>
</feature>
<dbReference type="InterPro" id="IPR050302">
    <property type="entry name" value="Rab_GAP_TBC_domain"/>
</dbReference>
<dbReference type="FunFam" id="1.10.10.750:FF:000003">
    <property type="entry name" value="GTPase activating protein (Evi5)"/>
    <property type="match status" value="1"/>
</dbReference>
<evidence type="ECO:0000256" key="5">
    <source>
        <dbReference type="ARBA" id="ARBA00022892"/>
    </source>
</evidence>
<dbReference type="Gene3D" id="1.10.8.270">
    <property type="entry name" value="putative rabgap domain of human tbc1 domain family member 14 like domains"/>
    <property type="match status" value="1"/>
</dbReference>
<feature type="coiled-coil region" evidence="10">
    <location>
        <begin position="609"/>
        <end position="770"/>
    </location>
</feature>
<dbReference type="SMART" id="SM00164">
    <property type="entry name" value="TBC"/>
    <property type="match status" value="1"/>
</dbReference>
<dbReference type="PANTHER" id="PTHR47219">
    <property type="entry name" value="RAB GTPASE-ACTIVATING PROTEIN 1-LIKE"/>
    <property type="match status" value="1"/>
</dbReference>
<dbReference type="GO" id="GO:0005737">
    <property type="term" value="C:cytoplasm"/>
    <property type="evidence" value="ECO:0007669"/>
    <property type="project" value="UniProtKB-SubCell"/>
</dbReference>
<evidence type="ECO:0000313" key="13">
    <source>
        <dbReference type="EMBL" id="GAO46183.1"/>
    </source>
</evidence>
<dbReference type="OMA" id="RGTVWQS"/>
<evidence type="ECO:0000313" key="14">
    <source>
        <dbReference type="Proteomes" id="UP000033140"/>
    </source>
</evidence>
<keyword evidence="2" id="KW-0813">Transport</keyword>
<reference evidence="13 14" key="3">
    <citation type="journal article" date="2015" name="Genome Announc.">
        <title>Draft Genome Sequence of the Archiascomycetous Yeast Saitoella complicata.</title>
        <authorList>
            <person name="Yamauchi K."/>
            <person name="Kondo S."/>
            <person name="Hamamoto M."/>
            <person name="Takahashi Y."/>
            <person name="Ogura Y."/>
            <person name="Hayashi T."/>
            <person name="Nishida H."/>
        </authorList>
    </citation>
    <scope>NUCLEOTIDE SEQUENCE [LARGE SCALE GENOMIC DNA]</scope>
    <source>
        <strain evidence="13 14">NRRL Y-17804</strain>
    </source>
</reference>
<feature type="domain" description="Rab-GAP TBC" evidence="12">
    <location>
        <begin position="350"/>
        <end position="538"/>
    </location>
</feature>
<dbReference type="PANTHER" id="PTHR47219:SF9">
    <property type="entry name" value="GTPASE ACTIVATING PROTEIN AND CENTROSOME-ASSOCIATED, ISOFORM B"/>
    <property type="match status" value="1"/>
</dbReference>
<comment type="similarity">
    <text evidence="8">Belongs to the GYP5 family.</text>
</comment>
<dbReference type="OrthoDB" id="295078at2759"/>
<keyword evidence="4" id="KW-0963">Cytoplasm</keyword>
<reference evidence="13 14" key="1">
    <citation type="journal article" date="2011" name="J. Gen. Appl. Microbiol.">
        <title>Draft genome sequencing of the enigmatic yeast Saitoella complicata.</title>
        <authorList>
            <person name="Nishida H."/>
            <person name="Hamamoto M."/>
            <person name="Sugiyama J."/>
        </authorList>
    </citation>
    <scope>NUCLEOTIDE SEQUENCE [LARGE SCALE GENOMIC DNA]</scope>
    <source>
        <strain evidence="13 14">NRRL Y-17804</strain>
    </source>
</reference>
<dbReference type="EMBL" id="BACD03000002">
    <property type="protein sequence ID" value="GAO46183.1"/>
    <property type="molecule type" value="Genomic_DNA"/>
</dbReference>
<evidence type="ECO:0000256" key="3">
    <source>
        <dbReference type="ARBA" id="ARBA00022468"/>
    </source>
</evidence>
<evidence type="ECO:0000256" key="1">
    <source>
        <dbReference type="ARBA" id="ARBA00004496"/>
    </source>
</evidence>
<keyword evidence="3" id="KW-0343">GTPase activation</keyword>
<dbReference type="AlphaFoldDB" id="A0A0E9N8Q6"/>
<organism evidence="13 14">
    <name type="scientific">Saitoella complicata (strain BCRC 22490 / CBS 7301 / JCM 7358 / NBRC 10748 / NRRL Y-17804)</name>
    <dbReference type="NCBI Taxonomy" id="698492"/>
    <lineage>
        <taxon>Eukaryota</taxon>
        <taxon>Fungi</taxon>
        <taxon>Dikarya</taxon>
        <taxon>Ascomycota</taxon>
        <taxon>Taphrinomycotina</taxon>
        <taxon>Taphrinomycotina incertae sedis</taxon>
        <taxon>Saitoella</taxon>
    </lineage>
</organism>
<feature type="compositionally biased region" description="Basic and acidic residues" evidence="11">
    <location>
        <begin position="90"/>
        <end position="116"/>
    </location>
</feature>
<evidence type="ECO:0000256" key="9">
    <source>
        <dbReference type="ARBA" id="ARBA00072088"/>
    </source>
</evidence>
<dbReference type="InterPro" id="IPR000195">
    <property type="entry name" value="Rab-GAP-TBC_dom"/>
</dbReference>
<dbReference type="STRING" id="698492.A0A0E9N8Q6"/>
<dbReference type="Gene3D" id="1.10.10.750">
    <property type="entry name" value="Ypt/Rab-GAP domain of gyp1p, domain 1"/>
    <property type="match status" value="1"/>
</dbReference>
<keyword evidence="7 10" id="KW-0175">Coiled coil</keyword>
<sequence length="779" mass="87128">MSEQDFADQAFTSEERPGLASPVNVPDEPEVKESVEHQLETHEVEHDAAEFLDANRQSPEAEREARELAEEALAAIEHSKAALSELHAAANDHENNGERPEEKGESAMKEDGEHAEAQQQHATDHMQTLDAQSPSEEIDRFHTPVGAQPTPSEEKPEPEPLTDAMHDISLSDNEATHTPTAMPTSPTGPPLPPRDSHPTAQRMKSDPAPPTPARRGPFSWLRSASTGTALAGKKSPPVSPPLEAAGKRRDTMASVDSVSTIAPTAELLLPRVRQPQGEGDADGVDGLVKESLKANFDRLHSQSQSQVSEDEAHTIPEESVDWDFWDAVINDYPSVQRDRPQDLSRAIQNGLPSIIRGTIWTLLANSKSPSLEAQHQKLCGLPGLAANEKQIRKDLSRTYPKADFFRSGSTKEGQERLFYVVKAYSLHDPEVGYVQGESFIAGPLLMNLPDEEAFSLLVRLMHDYGLRTLYTPSMPGLHSLLYQFDRLLEVHCPLLHVHLARQGVESGMYASQWFLTLFAYKFPLPIVLRIFDVIIAEGTAALLRFALALMKKNEERFLSMEFDTLVGFLKEGLFDAYKVQEQTRGYMAWGSGGEAVYRVNELVNDAYTIKITSEELESYKKDYEDATSAERKREAEVEDLRTANAQLSALVKRLETTLSSLNREHIELANAMVQSKVENARLTEENEDLHTTVSELRNALSTQPAEIEEKLRKEMDTVMQKNLDVMNQNQEVESRCAELEGELSNVKVQYAEVSSKYEALNRRWQELRRALDEEPGRTR</sequence>
<dbReference type="InterPro" id="IPR035969">
    <property type="entry name" value="Rab-GAP_TBC_sf"/>
</dbReference>
<comment type="subcellular location">
    <subcellularLocation>
        <location evidence="1">Cytoplasm</location>
    </subcellularLocation>
</comment>
<dbReference type="FunFam" id="1.10.472.80:FF:000044">
    <property type="entry name" value="GTPase-activating protein GYP5"/>
    <property type="match status" value="1"/>
</dbReference>
<dbReference type="Proteomes" id="UP000033140">
    <property type="component" value="Unassembled WGS sequence"/>
</dbReference>
<dbReference type="GO" id="GO:0031267">
    <property type="term" value="F:small GTPase binding"/>
    <property type="evidence" value="ECO:0007669"/>
    <property type="project" value="TreeGrafter"/>
</dbReference>
<keyword evidence="14" id="KW-1185">Reference proteome</keyword>
<feature type="compositionally biased region" description="Polar residues" evidence="11">
    <location>
        <begin position="170"/>
        <end position="182"/>
    </location>
</feature>
<dbReference type="Gene3D" id="1.10.287.1490">
    <property type="match status" value="1"/>
</dbReference>
<evidence type="ECO:0000256" key="2">
    <source>
        <dbReference type="ARBA" id="ARBA00022448"/>
    </source>
</evidence>
<evidence type="ECO:0000256" key="4">
    <source>
        <dbReference type="ARBA" id="ARBA00022490"/>
    </source>
</evidence>
<dbReference type="Pfam" id="PF23436">
    <property type="entry name" value="RabGap-TBC_2"/>
    <property type="match status" value="1"/>
</dbReference>
<feature type="compositionally biased region" description="Polar residues" evidence="11">
    <location>
        <begin position="117"/>
        <end position="135"/>
    </location>
</feature>
<dbReference type="GO" id="GO:0015031">
    <property type="term" value="P:protein transport"/>
    <property type="evidence" value="ECO:0007669"/>
    <property type="project" value="UniProtKB-KW"/>
</dbReference>
<evidence type="ECO:0000259" key="12">
    <source>
        <dbReference type="PROSITE" id="PS50086"/>
    </source>
</evidence>
<evidence type="ECO:0000256" key="6">
    <source>
        <dbReference type="ARBA" id="ARBA00022927"/>
    </source>
</evidence>
<accession>A0A0E9N8Q6</accession>
<feature type="region of interest" description="Disordered" evidence="11">
    <location>
        <begin position="1"/>
        <end position="255"/>
    </location>
</feature>
<dbReference type="GO" id="GO:0016192">
    <property type="term" value="P:vesicle-mediated transport"/>
    <property type="evidence" value="ECO:0007669"/>
    <property type="project" value="UniProtKB-KW"/>
</dbReference>
<dbReference type="RefSeq" id="XP_019026878.1">
    <property type="nucleotide sequence ID" value="XM_019168986.1"/>
</dbReference>
<feature type="compositionally biased region" description="Basic and acidic residues" evidence="11">
    <location>
        <begin position="59"/>
        <end position="69"/>
    </location>
</feature>
<comment type="caution">
    <text evidence="13">The sequence shown here is derived from an EMBL/GenBank/DDBJ whole genome shotgun (WGS) entry which is preliminary data.</text>
</comment>
<name>A0A0E9N8Q6_SAICN</name>
<dbReference type="Gene3D" id="1.10.472.80">
    <property type="entry name" value="Ypt/Rab-GAP domain of gyp1p, domain 3"/>
    <property type="match status" value="1"/>
</dbReference>
<dbReference type="PROSITE" id="PS50086">
    <property type="entry name" value="TBC_RABGAP"/>
    <property type="match status" value="1"/>
</dbReference>